<dbReference type="AlphaFoldDB" id="A0A023WYI4"/>
<organism evidence="1 2">
    <name type="scientific">Stutzerimonas stutzeri</name>
    <name type="common">Pseudomonas stutzeri</name>
    <dbReference type="NCBI Taxonomy" id="316"/>
    <lineage>
        <taxon>Bacteria</taxon>
        <taxon>Pseudomonadati</taxon>
        <taxon>Pseudomonadota</taxon>
        <taxon>Gammaproteobacteria</taxon>
        <taxon>Pseudomonadales</taxon>
        <taxon>Pseudomonadaceae</taxon>
        <taxon>Stutzerimonas</taxon>
    </lineage>
</organism>
<reference evidence="1 2" key="1">
    <citation type="submission" date="2014-03" db="EMBL/GenBank/DDBJ databases">
        <title>Complete genome sequence of Pseudomonas stutzeri 19SMN4.</title>
        <authorList>
            <person name="Brunet-Galmes I."/>
            <person name="Nogales B."/>
            <person name="Busquets A."/>
            <person name="Pena A."/>
            <person name="Gomila M."/>
            <person name="Garcia-Valdes E."/>
            <person name="Lalucat J."/>
            <person name="Bennasar A."/>
            <person name="Bosch R."/>
        </authorList>
    </citation>
    <scope>NUCLEOTIDE SEQUENCE [LARGE SCALE GENOMIC DNA]</scope>
    <source>
        <strain evidence="1 2">19SMN4</strain>
    </source>
</reference>
<dbReference type="EMBL" id="CP007509">
    <property type="protein sequence ID" value="AHY45128.1"/>
    <property type="molecule type" value="Genomic_DNA"/>
</dbReference>
<gene>
    <name evidence="1" type="ORF">UIB01_17350</name>
</gene>
<evidence type="ECO:0000313" key="1">
    <source>
        <dbReference type="EMBL" id="AHY45128.1"/>
    </source>
</evidence>
<accession>A0A023WYI4</accession>
<proteinExistence type="predicted"/>
<sequence length="70" mass="7251">MPLVKGLILGRFAGGLGQQPTGALAWRTDEYGVGAQILRGAAYVLGSRLGPASRRLLAMETGVLLAGKEV</sequence>
<evidence type="ECO:0000313" key="2">
    <source>
        <dbReference type="Proteomes" id="UP000025238"/>
    </source>
</evidence>
<protein>
    <submittedName>
        <fullName evidence="1">Uncharacterized protein</fullName>
    </submittedName>
</protein>
<name>A0A023WYI4_STUST</name>
<dbReference type="Proteomes" id="UP000025238">
    <property type="component" value="Chromosome"/>
</dbReference>
<dbReference type="PATRIC" id="fig|316.97.peg.3466"/>
<dbReference type="KEGG" id="pstu:UIB01_17350"/>